<gene>
    <name evidence="1" type="ORF">OKA104_LOCUS51913</name>
</gene>
<evidence type="ECO:0000313" key="1">
    <source>
        <dbReference type="EMBL" id="CAF4410457.1"/>
    </source>
</evidence>
<reference evidence="1" key="1">
    <citation type="submission" date="2021-02" db="EMBL/GenBank/DDBJ databases">
        <authorList>
            <person name="Nowell W R."/>
        </authorList>
    </citation>
    <scope>NUCLEOTIDE SEQUENCE</scope>
</reference>
<accession>A0A820PRL4</accession>
<dbReference type="AlphaFoldDB" id="A0A820PRL4"/>
<name>A0A820PRL4_9BILA</name>
<comment type="caution">
    <text evidence="1">The sequence shown here is derived from an EMBL/GenBank/DDBJ whole genome shotgun (WGS) entry which is preliminary data.</text>
</comment>
<protein>
    <submittedName>
        <fullName evidence="1">Uncharacterized protein</fullName>
    </submittedName>
</protein>
<proteinExistence type="predicted"/>
<sequence length="94" mass="10867">MTAITSLTTTLSALHNINLETFSLVWLDISIHDSQENLDTQRQLRTIINHLETFQDSNICENYIRSVPNHDRIIIIVSGLSGRRLVPRIHYLQQ</sequence>
<organism evidence="1 2">
    <name type="scientific">Adineta steineri</name>
    <dbReference type="NCBI Taxonomy" id="433720"/>
    <lineage>
        <taxon>Eukaryota</taxon>
        <taxon>Metazoa</taxon>
        <taxon>Spiralia</taxon>
        <taxon>Gnathifera</taxon>
        <taxon>Rotifera</taxon>
        <taxon>Eurotatoria</taxon>
        <taxon>Bdelloidea</taxon>
        <taxon>Adinetida</taxon>
        <taxon>Adinetidae</taxon>
        <taxon>Adineta</taxon>
    </lineage>
</organism>
<dbReference type="Proteomes" id="UP000663881">
    <property type="component" value="Unassembled WGS sequence"/>
</dbReference>
<feature type="non-terminal residue" evidence="1">
    <location>
        <position position="94"/>
    </location>
</feature>
<evidence type="ECO:0000313" key="2">
    <source>
        <dbReference type="Proteomes" id="UP000663881"/>
    </source>
</evidence>
<dbReference type="EMBL" id="CAJOAY010029082">
    <property type="protein sequence ID" value="CAF4410457.1"/>
    <property type="molecule type" value="Genomic_DNA"/>
</dbReference>